<gene>
    <name evidence="3" type="ORF">C3Y98_10265</name>
</gene>
<evidence type="ECO:0000313" key="3">
    <source>
        <dbReference type="EMBL" id="TFW70682.1"/>
    </source>
</evidence>
<dbReference type="Gene3D" id="3.30.70.100">
    <property type="match status" value="1"/>
</dbReference>
<name>A0A4Y9VPV8_9PROT</name>
<dbReference type="GO" id="GO:0046872">
    <property type="term" value="F:metal ion binding"/>
    <property type="evidence" value="ECO:0007669"/>
    <property type="project" value="InterPro"/>
</dbReference>
<proteinExistence type="predicted"/>
<feature type="signal peptide" evidence="1">
    <location>
        <begin position="1"/>
        <end position="21"/>
    </location>
</feature>
<comment type="caution">
    <text evidence="3">The sequence shown here is derived from an EMBL/GenBank/DDBJ whole genome shotgun (WGS) entry which is preliminary data.</text>
</comment>
<dbReference type="PROSITE" id="PS50846">
    <property type="entry name" value="HMA_2"/>
    <property type="match status" value="1"/>
</dbReference>
<dbReference type="Proteomes" id="UP000297706">
    <property type="component" value="Unassembled WGS sequence"/>
</dbReference>
<reference evidence="3 4" key="1">
    <citation type="submission" date="2018-02" db="EMBL/GenBank/DDBJ databases">
        <title>A novel lanthanide dependent methylotroph, Methylotenera sp. La3113.</title>
        <authorList>
            <person name="Lv H."/>
            <person name="Tani A."/>
        </authorList>
    </citation>
    <scope>NUCLEOTIDE SEQUENCE [LARGE SCALE GENOMIC DNA]</scope>
    <source>
        <strain evidence="3 4">La3113</strain>
    </source>
</reference>
<evidence type="ECO:0000313" key="4">
    <source>
        <dbReference type="Proteomes" id="UP000297706"/>
    </source>
</evidence>
<dbReference type="AlphaFoldDB" id="A0A4Y9VPV8"/>
<dbReference type="InterPro" id="IPR036163">
    <property type="entry name" value="HMA_dom_sf"/>
</dbReference>
<evidence type="ECO:0000259" key="2">
    <source>
        <dbReference type="PROSITE" id="PS50846"/>
    </source>
</evidence>
<dbReference type="SUPFAM" id="SSF55008">
    <property type="entry name" value="HMA, heavy metal-associated domain"/>
    <property type="match status" value="1"/>
</dbReference>
<dbReference type="EMBL" id="PQVH01000012">
    <property type="protein sequence ID" value="TFW70682.1"/>
    <property type="molecule type" value="Genomic_DNA"/>
</dbReference>
<keyword evidence="1" id="KW-0732">Signal</keyword>
<sequence length="109" mass="11929">MKKLLLASSIIAALFSQAAFATQTIKANVNGMVCAFCAQGIEKKMRALSQTKDVYVNLKQRIVAVELKDGQTLSNDTVKDLIKDAGYEVTSIEISSHPIEHIKAEMESK</sequence>
<dbReference type="InterPro" id="IPR006121">
    <property type="entry name" value="HMA_dom"/>
</dbReference>
<feature type="domain" description="HMA" evidence="2">
    <location>
        <begin position="23"/>
        <end position="90"/>
    </location>
</feature>
<protein>
    <submittedName>
        <fullName evidence="3">Heavy metal transporter</fullName>
    </submittedName>
</protein>
<keyword evidence="4" id="KW-1185">Reference proteome</keyword>
<feature type="chain" id="PRO_5021365390" evidence="1">
    <location>
        <begin position="22"/>
        <end position="109"/>
    </location>
</feature>
<evidence type="ECO:0000256" key="1">
    <source>
        <dbReference type="SAM" id="SignalP"/>
    </source>
</evidence>
<dbReference type="OrthoDB" id="5513217at2"/>
<accession>A0A4Y9VPV8</accession>
<organism evidence="3 4">
    <name type="scientific">Methylotenera oryzisoli</name>
    <dbReference type="NCBI Taxonomy" id="2080758"/>
    <lineage>
        <taxon>Bacteria</taxon>
        <taxon>Pseudomonadati</taxon>
        <taxon>Pseudomonadota</taxon>
        <taxon>Betaproteobacteria</taxon>
        <taxon>Nitrosomonadales</taxon>
        <taxon>Methylophilaceae</taxon>
        <taxon>Methylotenera</taxon>
    </lineage>
</organism>
<dbReference type="CDD" id="cd00371">
    <property type="entry name" value="HMA"/>
    <property type="match status" value="1"/>
</dbReference>
<dbReference type="RefSeq" id="WP_135278483.1">
    <property type="nucleotide sequence ID" value="NZ_PQVH01000012.1"/>
</dbReference>
<dbReference type="Pfam" id="PF00403">
    <property type="entry name" value="HMA"/>
    <property type="match status" value="1"/>
</dbReference>